<feature type="non-terminal residue" evidence="1">
    <location>
        <position position="1"/>
    </location>
</feature>
<name>A0A9W6ZIN7_9STRA</name>
<accession>A0A9W6ZIN7</accession>
<dbReference type="AlphaFoldDB" id="A0A9W6ZIN7"/>
<evidence type="ECO:0000313" key="2">
    <source>
        <dbReference type="Proteomes" id="UP001165082"/>
    </source>
</evidence>
<organism evidence="1 2">
    <name type="scientific">Triparma retinervis</name>
    <dbReference type="NCBI Taxonomy" id="2557542"/>
    <lineage>
        <taxon>Eukaryota</taxon>
        <taxon>Sar</taxon>
        <taxon>Stramenopiles</taxon>
        <taxon>Ochrophyta</taxon>
        <taxon>Bolidophyceae</taxon>
        <taxon>Parmales</taxon>
        <taxon>Triparmaceae</taxon>
        <taxon>Triparma</taxon>
    </lineage>
</organism>
<gene>
    <name evidence="1" type="ORF">TrRE_jg5228</name>
</gene>
<dbReference type="Proteomes" id="UP001165082">
    <property type="component" value="Unassembled WGS sequence"/>
</dbReference>
<evidence type="ECO:0000313" key="1">
    <source>
        <dbReference type="EMBL" id="GMH55214.1"/>
    </source>
</evidence>
<keyword evidence="2" id="KW-1185">Reference proteome</keyword>
<proteinExistence type="predicted"/>
<reference evidence="1" key="1">
    <citation type="submission" date="2022-07" db="EMBL/GenBank/DDBJ databases">
        <title>Genome analysis of Parmales, a sister group of diatoms, reveals the evolutionary specialization of diatoms from phago-mixotrophs to photoautotrophs.</title>
        <authorList>
            <person name="Ban H."/>
            <person name="Sato S."/>
            <person name="Yoshikawa S."/>
            <person name="Kazumasa Y."/>
            <person name="Nakamura Y."/>
            <person name="Ichinomiya M."/>
            <person name="Saitoh K."/>
            <person name="Sato N."/>
            <person name="Blanc-Mathieu R."/>
            <person name="Endo H."/>
            <person name="Kuwata A."/>
            <person name="Ogata H."/>
        </authorList>
    </citation>
    <scope>NUCLEOTIDE SEQUENCE</scope>
</reference>
<protein>
    <submittedName>
        <fullName evidence="1">Uncharacterized protein</fullName>
    </submittedName>
</protein>
<comment type="caution">
    <text evidence="1">The sequence shown here is derived from an EMBL/GenBank/DDBJ whole genome shotgun (WGS) entry which is preliminary data.</text>
</comment>
<dbReference type="EMBL" id="BRXZ01000831">
    <property type="protein sequence ID" value="GMH55214.1"/>
    <property type="molecule type" value="Genomic_DNA"/>
</dbReference>
<sequence>MRLNHTIRSPLNTVLLTNYPINLLERGVTTSRKALKGIESSNKSALLTDPRLLTIQPMKVTKIVNVTSYK</sequence>